<feature type="binding site" evidence="19">
    <location>
        <begin position="452"/>
        <end position="453"/>
    </location>
    <ligand>
        <name>phosphoenolpyruvate</name>
        <dbReference type="ChEBI" id="CHEBI:58702"/>
    </ligand>
</feature>
<dbReference type="Pfam" id="PF00391">
    <property type="entry name" value="PEP-utilizers"/>
    <property type="match status" value="1"/>
</dbReference>
<dbReference type="GO" id="GO:0008965">
    <property type="term" value="F:phosphoenolpyruvate-protein phosphotransferase activity"/>
    <property type="evidence" value="ECO:0007669"/>
    <property type="project" value="UniProtKB-EC"/>
</dbReference>
<dbReference type="GO" id="GO:0016301">
    <property type="term" value="F:kinase activity"/>
    <property type="evidence" value="ECO:0007669"/>
    <property type="project" value="UniProtKB-KW"/>
</dbReference>
<dbReference type="OrthoDB" id="9765468at2"/>
<evidence type="ECO:0000256" key="3">
    <source>
        <dbReference type="ARBA" id="ARBA00002728"/>
    </source>
</evidence>
<feature type="coiled-coil region" evidence="21">
    <location>
        <begin position="390"/>
        <end position="417"/>
    </location>
</feature>
<dbReference type="Gene3D" id="3.50.30.10">
    <property type="entry name" value="Phosphohistidine domain"/>
    <property type="match status" value="1"/>
</dbReference>
<dbReference type="Pfam" id="PF02896">
    <property type="entry name" value="PEP-utilizers_C"/>
    <property type="match status" value="1"/>
</dbReference>
<gene>
    <name evidence="25" type="primary">ptsP</name>
    <name evidence="25" type="ORF">CWD77_00990</name>
</gene>
<keyword evidence="15 17" id="KW-0460">Magnesium</keyword>
<dbReference type="Pfam" id="PF05524">
    <property type="entry name" value="PEP-utilisers_N"/>
    <property type="match status" value="1"/>
</dbReference>
<evidence type="ECO:0000256" key="7">
    <source>
        <dbReference type="ARBA" id="ARBA00016544"/>
    </source>
</evidence>
<dbReference type="PROSITE" id="PS00742">
    <property type="entry name" value="PEP_ENZYMES_2"/>
    <property type="match status" value="1"/>
</dbReference>
<accession>A0A2N0VIQ7</accession>
<evidence type="ECO:0000256" key="4">
    <source>
        <dbReference type="ARBA" id="ARBA00004496"/>
    </source>
</evidence>
<dbReference type="GO" id="GO:0009401">
    <property type="term" value="P:phosphoenolpyruvate-dependent sugar phosphotransferase system"/>
    <property type="evidence" value="ECO:0007669"/>
    <property type="project" value="UniProtKB-KW"/>
</dbReference>
<feature type="binding site" evidence="20">
    <location>
        <position position="453"/>
    </location>
    <ligand>
        <name>Mg(2+)</name>
        <dbReference type="ChEBI" id="CHEBI:18420"/>
    </ligand>
</feature>
<feature type="active site" description="Tele-phosphohistidine intermediate" evidence="18">
    <location>
        <position position="188"/>
    </location>
</feature>
<dbReference type="AlphaFoldDB" id="A0A2N0VIQ7"/>
<dbReference type="Gene3D" id="3.20.20.60">
    <property type="entry name" value="Phosphoenolpyruvate-binding domains"/>
    <property type="match status" value="1"/>
</dbReference>
<evidence type="ECO:0000256" key="17">
    <source>
        <dbReference type="PIRNR" id="PIRNR000732"/>
    </source>
</evidence>
<keyword evidence="13 17" id="KW-0479">Metal-binding</keyword>
<comment type="catalytic activity">
    <reaction evidence="1 17">
        <text>L-histidyl-[protein] + phosphoenolpyruvate = N(pros)-phospho-L-histidyl-[protein] + pyruvate</text>
        <dbReference type="Rhea" id="RHEA:23880"/>
        <dbReference type="Rhea" id="RHEA-COMP:9745"/>
        <dbReference type="Rhea" id="RHEA-COMP:9746"/>
        <dbReference type="ChEBI" id="CHEBI:15361"/>
        <dbReference type="ChEBI" id="CHEBI:29979"/>
        <dbReference type="ChEBI" id="CHEBI:58702"/>
        <dbReference type="ChEBI" id="CHEBI:64837"/>
        <dbReference type="EC" id="2.7.3.9"/>
    </reaction>
</comment>
<keyword evidence="14 17" id="KW-0418">Kinase</keyword>
<feature type="binding site" evidence="19">
    <location>
        <position position="295"/>
    </location>
    <ligand>
        <name>phosphoenolpyruvate</name>
        <dbReference type="ChEBI" id="CHEBI:58702"/>
    </ligand>
</feature>
<evidence type="ECO:0000259" key="24">
    <source>
        <dbReference type="Pfam" id="PF05524"/>
    </source>
</evidence>
<dbReference type="InterPro" id="IPR015813">
    <property type="entry name" value="Pyrv/PenolPyrv_kinase-like_dom"/>
</dbReference>
<dbReference type="InterPro" id="IPR023151">
    <property type="entry name" value="PEP_util_CS"/>
</dbReference>
<evidence type="ECO:0000256" key="16">
    <source>
        <dbReference type="ARBA" id="ARBA00033235"/>
    </source>
</evidence>
<organism evidence="25 26">
    <name type="scientific">Rhodohalobacter barkolensis</name>
    <dbReference type="NCBI Taxonomy" id="2053187"/>
    <lineage>
        <taxon>Bacteria</taxon>
        <taxon>Pseudomonadati</taxon>
        <taxon>Balneolota</taxon>
        <taxon>Balneolia</taxon>
        <taxon>Balneolales</taxon>
        <taxon>Balneolaceae</taxon>
        <taxon>Rhodohalobacter</taxon>
    </lineage>
</organism>
<dbReference type="InterPro" id="IPR024692">
    <property type="entry name" value="PTS_EI"/>
</dbReference>
<keyword evidence="9 17" id="KW-0963">Cytoplasm</keyword>
<evidence type="ECO:0000256" key="19">
    <source>
        <dbReference type="PIRSR" id="PIRSR000732-2"/>
    </source>
</evidence>
<keyword evidence="26" id="KW-1185">Reference proteome</keyword>
<dbReference type="PIRSF" id="PIRSF000732">
    <property type="entry name" value="PTS_enzyme_I"/>
    <property type="match status" value="1"/>
</dbReference>
<evidence type="ECO:0000256" key="5">
    <source>
        <dbReference type="ARBA" id="ARBA00007837"/>
    </source>
</evidence>
<protein>
    <recommendedName>
        <fullName evidence="7 17">Phosphoenolpyruvate-protein phosphotransferase</fullName>
        <ecNumber evidence="6 17">2.7.3.9</ecNumber>
    </recommendedName>
    <alternativeName>
        <fullName evidence="16 17">Phosphotransferase system, enzyme I</fullName>
    </alternativeName>
</protein>
<feature type="binding site" evidence="19">
    <location>
        <position position="463"/>
    </location>
    <ligand>
        <name>phosphoenolpyruvate</name>
        <dbReference type="ChEBI" id="CHEBI:58702"/>
    </ligand>
</feature>
<dbReference type="InterPro" id="IPR008731">
    <property type="entry name" value="PTS_EIN"/>
</dbReference>
<dbReference type="GO" id="GO:0046872">
    <property type="term" value="F:metal ion binding"/>
    <property type="evidence" value="ECO:0007669"/>
    <property type="project" value="UniProtKB-KW"/>
</dbReference>
<evidence type="ECO:0000256" key="9">
    <source>
        <dbReference type="ARBA" id="ARBA00022490"/>
    </source>
</evidence>
<evidence type="ECO:0000256" key="18">
    <source>
        <dbReference type="PIRSR" id="PIRSR000732-1"/>
    </source>
</evidence>
<feature type="binding site" evidence="19">
    <location>
        <position position="330"/>
    </location>
    <ligand>
        <name>phosphoenolpyruvate</name>
        <dbReference type="ChEBI" id="CHEBI:58702"/>
    </ligand>
</feature>
<evidence type="ECO:0000256" key="13">
    <source>
        <dbReference type="ARBA" id="ARBA00022723"/>
    </source>
</evidence>
<comment type="cofactor">
    <cofactor evidence="2 17 20">
        <name>Mg(2+)</name>
        <dbReference type="ChEBI" id="CHEBI:18420"/>
    </cofactor>
</comment>
<dbReference type="EC" id="2.7.3.9" evidence="6 17"/>
<comment type="caution">
    <text evidence="25">The sequence shown here is derived from an EMBL/GenBank/DDBJ whole genome shotgun (WGS) entry which is preliminary data.</text>
</comment>
<dbReference type="InterPro" id="IPR036637">
    <property type="entry name" value="Phosphohistidine_dom_sf"/>
</dbReference>
<keyword evidence="12 17" id="KW-0598">Phosphotransferase system</keyword>
<dbReference type="NCBIfam" id="TIGR01417">
    <property type="entry name" value="PTS_I_fam"/>
    <property type="match status" value="1"/>
</dbReference>
<dbReference type="EMBL" id="PISP01000001">
    <property type="protein sequence ID" value="PKD44080.1"/>
    <property type="molecule type" value="Genomic_DNA"/>
</dbReference>
<keyword evidence="25" id="KW-0670">Pyruvate</keyword>
<dbReference type="InterPro" id="IPR050499">
    <property type="entry name" value="PEP-utilizing_PTS_enzyme"/>
</dbReference>
<dbReference type="InterPro" id="IPR036618">
    <property type="entry name" value="PtsI_HPr-bd_sf"/>
</dbReference>
<evidence type="ECO:0000256" key="14">
    <source>
        <dbReference type="ARBA" id="ARBA00022777"/>
    </source>
</evidence>
<dbReference type="Proteomes" id="UP000233398">
    <property type="component" value="Unassembled WGS sequence"/>
</dbReference>
<evidence type="ECO:0000313" key="26">
    <source>
        <dbReference type="Proteomes" id="UP000233398"/>
    </source>
</evidence>
<dbReference type="InterPro" id="IPR000121">
    <property type="entry name" value="PEP_util_C"/>
</dbReference>
<feature type="binding site" evidence="20">
    <location>
        <position position="429"/>
    </location>
    <ligand>
        <name>Mg(2+)</name>
        <dbReference type="ChEBI" id="CHEBI:18420"/>
    </ligand>
</feature>
<evidence type="ECO:0000256" key="11">
    <source>
        <dbReference type="ARBA" id="ARBA00022679"/>
    </source>
</evidence>
<evidence type="ECO:0000256" key="20">
    <source>
        <dbReference type="PIRSR" id="PIRSR000732-3"/>
    </source>
</evidence>
<evidence type="ECO:0000256" key="8">
    <source>
        <dbReference type="ARBA" id="ARBA00022448"/>
    </source>
</evidence>
<comment type="subcellular location">
    <subcellularLocation>
        <location evidence="4 17">Cytoplasm</location>
    </subcellularLocation>
</comment>
<evidence type="ECO:0000259" key="22">
    <source>
        <dbReference type="Pfam" id="PF00391"/>
    </source>
</evidence>
<keyword evidence="11 17" id="KW-0808">Transferase</keyword>
<evidence type="ECO:0000256" key="2">
    <source>
        <dbReference type="ARBA" id="ARBA00001946"/>
    </source>
</evidence>
<evidence type="ECO:0000256" key="15">
    <source>
        <dbReference type="ARBA" id="ARBA00022842"/>
    </source>
</evidence>
<evidence type="ECO:0000256" key="1">
    <source>
        <dbReference type="ARBA" id="ARBA00000683"/>
    </source>
</evidence>
<evidence type="ECO:0000256" key="21">
    <source>
        <dbReference type="SAM" id="Coils"/>
    </source>
</evidence>
<proteinExistence type="inferred from homology"/>
<dbReference type="SUPFAM" id="SSF52009">
    <property type="entry name" value="Phosphohistidine domain"/>
    <property type="match status" value="1"/>
</dbReference>
<dbReference type="Gene3D" id="1.10.274.10">
    <property type="entry name" value="PtsI, HPr-binding domain"/>
    <property type="match status" value="1"/>
</dbReference>
<dbReference type="InterPro" id="IPR008279">
    <property type="entry name" value="PEP-util_enz_mobile_dom"/>
</dbReference>
<comment type="function">
    <text evidence="3 17">General (non sugar-specific) component of the phosphoenolpyruvate-dependent sugar phosphotransferase system (sugar PTS). This major carbohydrate active-transport system catalyzes the phosphorylation of incoming sugar substrates concomitantly with their translocation across the cell membrane. Enzyme I transfers the phosphoryl group from phosphoenolpyruvate (PEP) to the phosphoryl carrier protein (HPr).</text>
</comment>
<dbReference type="SUPFAM" id="SSF51621">
    <property type="entry name" value="Phosphoenolpyruvate/pyruvate domain"/>
    <property type="match status" value="1"/>
</dbReference>
<feature type="active site" description="Proton donor" evidence="18">
    <location>
        <position position="500"/>
    </location>
</feature>
<evidence type="ECO:0000256" key="6">
    <source>
        <dbReference type="ARBA" id="ARBA00012232"/>
    </source>
</evidence>
<dbReference type="PANTHER" id="PTHR46244">
    <property type="entry name" value="PHOSPHOENOLPYRUVATE-PROTEIN PHOSPHOTRANSFERASE"/>
    <property type="match status" value="1"/>
</dbReference>
<comment type="similarity">
    <text evidence="5 17">Belongs to the PEP-utilizing enzyme family.</text>
</comment>
<keyword evidence="10 17" id="KW-0762">Sugar transport</keyword>
<dbReference type="PRINTS" id="PR01736">
    <property type="entry name" value="PHPHTRNFRASE"/>
</dbReference>
<feature type="domain" description="Phosphotransferase system enzyme I N-terminal" evidence="24">
    <location>
        <begin position="8"/>
        <end position="127"/>
    </location>
</feature>
<sequence length="568" mass="63685">MTERIEFNGVPASHGIGIGKAFILEERNSDVNPEKIHEEDIDYNLEKCTRAFSKLKSEFQHLKNESEGEVADIVDAQIETLKDPELKKSILRKIKEERYEAEYAIFSTLNEFIHIMENSDASWLNDRTIDLMTIRDQLIDAAKNRSRDESIEENSVVFATAISPTKMIELSRSHIAGVVMQKGGLTSHAVILSQSLDIPCIISAKWKNKRIKNGEDIIIDGDEGTVVVRPKEKEEVHYARLKREQQKNYKKELEIVEKPSKTKCGAHFLLQANVEFLEELPRIKTHGAEGVGLLRTETILFQKTGFDLEAQLDFYRKVVEASGDKPVTIRLFDAGGDKLLEDAETESNPFLGWRGIRMLLDQNELLTNQLKAIYILSGEYPGRIKLLVPMVSCNSEIEKLKENISSIKEELKSENTNFDDNLPLGVMVEVPSVALMADRLAKLVDFFSIGTNDLTQYTLAVDRGNEKISTLYQPFHPAVWKLIRMTKEGADQYGIPVTVCGEMASKPKAAACLMGLGITNLSMTTSALPKVKSMLCNHSLSEMQKLAEDVSESNSPDEVISLLEGFGS</sequence>
<name>A0A2N0VIQ7_9BACT</name>
<dbReference type="SUPFAM" id="SSF47831">
    <property type="entry name" value="Enzyme I of the PEP:sugar phosphotransferase system HPr-binding (sub)domain"/>
    <property type="match status" value="1"/>
</dbReference>
<evidence type="ECO:0000256" key="12">
    <source>
        <dbReference type="ARBA" id="ARBA00022683"/>
    </source>
</evidence>
<dbReference type="RefSeq" id="WP_101071346.1">
    <property type="nucleotide sequence ID" value="NZ_PISP01000001.1"/>
</dbReference>
<keyword evidence="21" id="KW-0175">Coiled coil</keyword>
<feature type="domain" description="PEP-utilising enzyme mobile" evidence="22">
    <location>
        <begin position="151"/>
        <end position="224"/>
    </location>
</feature>
<reference evidence="25 26" key="1">
    <citation type="submission" date="2017-11" db="EMBL/GenBank/DDBJ databases">
        <title>Rhodohalobacter 15182 sp. nov., isolated from a salt lake.</title>
        <authorList>
            <person name="Han S."/>
        </authorList>
    </citation>
    <scope>NUCLEOTIDE SEQUENCE [LARGE SCALE GENOMIC DNA]</scope>
    <source>
        <strain evidence="25 26">15182</strain>
    </source>
</reference>
<feature type="domain" description="PEP-utilising enzyme C-terminal" evidence="23">
    <location>
        <begin position="254"/>
        <end position="536"/>
    </location>
</feature>
<dbReference type="InterPro" id="IPR006318">
    <property type="entry name" value="PTS_EI-like"/>
</dbReference>
<evidence type="ECO:0000313" key="25">
    <source>
        <dbReference type="EMBL" id="PKD44080.1"/>
    </source>
</evidence>
<dbReference type="PANTHER" id="PTHR46244:SF3">
    <property type="entry name" value="PHOSPHOENOLPYRUVATE-PROTEIN PHOSPHOTRANSFERASE"/>
    <property type="match status" value="1"/>
</dbReference>
<keyword evidence="8 17" id="KW-0813">Transport</keyword>
<evidence type="ECO:0000259" key="23">
    <source>
        <dbReference type="Pfam" id="PF02896"/>
    </source>
</evidence>
<evidence type="ECO:0000256" key="10">
    <source>
        <dbReference type="ARBA" id="ARBA00022597"/>
    </source>
</evidence>
<dbReference type="InterPro" id="IPR040442">
    <property type="entry name" value="Pyrv_kinase-like_dom_sf"/>
</dbReference>
<dbReference type="GO" id="GO:0005737">
    <property type="term" value="C:cytoplasm"/>
    <property type="evidence" value="ECO:0007669"/>
    <property type="project" value="UniProtKB-SubCell"/>
</dbReference>